<dbReference type="SUPFAM" id="SSF100950">
    <property type="entry name" value="NagB/RpiA/CoA transferase-like"/>
    <property type="match status" value="1"/>
</dbReference>
<dbReference type="RefSeq" id="WP_055660923.1">
    <property type="nucleotide sequence ID" value="NZ_CXST01000004.1"/>
</dbReference>
<dbReference type="Proteomes" id="UP000048926">
    <property type="component" value="Unassembled WGS sequence"/>
</dbReference>
<dbReference type="Gene3D" id="3.40.50.1360">
    <property type="match status" value="1"/>
</dbReference>
<sequence length="326" mass="35521">MTMEPSREINRRVPAEFDDVVVWAAWLYYEESLNQSDIAGIIGVSRATIVNYLQEARERGVVRIAMDAGVMARSDLSREICERFGLSETLVVQHQPGADAQTRLLTLGAAGARQLERMIDPGEILCVSWGKTVLAVADALKPMSDVDGVTVVQVTGAATSKRDFSAELCTAIMARKLGAISMNLNAPAVLSSADLCQALRREPALERQFDMIRQARTIVFGLGGLGPESTIRFADIATDEEIDAYGEDGAKAVLICRFLDAEGNQITREFDKRMMGIELDELRAIPRRLCVAGGLSKLEAIRATLKGGYATHFVTDLETARALLKG</sequence>
<keyword evidence="2" id="KW-0805">Transcription regulation</keyword>
<feature type="domain" description="Sugar-binding" evidence="5">
    <location>
        <begin position="73"/>
        <end position="325"/>
    </location>
</feature>
<gene>
    <name evidence="6" type="primary">deoR_2</name>
    <name evidence="6" type="ORF">LAL4801_05293</name>
</gene>
<dbReference type="InterPro" id="IPR037171">
    <property type="entry name" value="NagB/RpiA_transferase-like"/>
</dbReference>
<proteinExistence type="inferred from homology"/>
<evidence type="ECO:0000256" key="4">
    <source>
        <dbReference type="ARBA" id="ARBA00023163"/>
    </source>
</evidence>
<dbReference type="Gene3D" id="1.10.10.10">
    <property type="entry name" value="Winged helix-like DNA-binding domain superfamily/Winged helix DNA-binding domain"/>
    <property type="match status" value="1"/>
</dbReference>
<evidence type="ECO:0000256" key="1">
    <source>
        <dbReference type="ARBA" id="ARBA00010466"/>
    </source>
</evidence>
<dbReference type="InterPro" id="IPR051054">
    <property type="entry name" value="SorC_transcr_regulators"/>
</dbReference>
<dbReference type="GO" id="GO:0003677">
    <property type="term" value="F:DNA binding"/>
    <property type="evidence" value="ECO:0007669"/>
    <property type="project" value="UniProtKB-KW"/>
</dbReference>
<dbReference type="PANTHER" id="PTHR34294:SF1">
    <property type="entry name" value="TRANSCRIPTIONAL REGULATOR LSRR"/>
    <property type="match status" value="1"/>
</dbReference>
<keyword evidence="4" id="KW-0804">Transcription</keyword>
<dbReference type="PANTHER" id="PTHR34294">
    <property type="entry name" value="TRANSCRIPTIONAL REGULATOR-RELATED"/>
    <property type="match status" value="1"/>
</dbReference>
<keyword evidence="3" id="KW-0238">DNA-binding</keyword>
<evidence type="ECO:0000256" key="2">
    <source>
        <dbReference type="ARBA" id="ARBA00023015"/>
    </source>
</evidence>
<dbReference type="EMBL" id="CXST01000004">
    <property type="protein sequence ID" value="CTQ46833.1"/>
    <property type="molecule type" value="Genomic_DNA"/>
</dbReference>
<evidence type="ECO:0000313" key="6">
    <source>
        <dbReference type="EMBL" id="CTQ46833.1"/>
    </source>
</evidence>
<comment type="similarity">
    <text evidence="1">Belongs to the SorC transcriptional regulatory family.</text>
</comment>
<dbReference type="InterPro" id="IPR036388">
    <property type="entry name" value="WH-like_DNA-bd_sf"/>
</dbReference>
<accession>A0A0M6YBD7</accession>
<dbReference type="InterPro" id="IPR007324">
    <property type="entry name" value="Sugar-bd_dom_put"/>
</dbReference>
<reference evidence="7" key="1">
    <citation type="submission" date="2015-07" db="EMBL/GenBank/DDBJ databases">
        <authorList>
            <person name="Rodrigo-Torres Lidia"/>
            <person name="Arahal R.David."/>
        </authorList>
    </citation>
    <scope>NUCLEOTIDE SEQUENCE [LARGE SCALE GENOMIC DNA]</scope>
    <source>
        <strain evidence="7">CECT 4801</strain>
    </source>
</reference>
<dbReference type="GO" id="GO:0030246">
    <property type="term" value="F:carbohydrate binding"/>
    <property type="evidence" value="ECO:0007669"/>
    <property type="project" value="InterPro"/>
</dbReference>
<keyword evidence="7" id="KW-1185">Reference proteome</keyword>
<evidence type="ECO:0000313" key="7">
    <source>
        <dbReference type="Proteomes" id="UP000048926"/>
    </source>
</evidence>
<organism evidence="6 7">
    <name type="scientific">Roseibium aggregatum</name>
    <dbReference type="NCBI Taxonomy" id="187304"/>
    <lineage>
        <taxon>Bacteria</taxon>
        <taxon>Pseudomonadati</taxon>
        <taxon>Pseudomonadota</taxon>
        <taxon>Alphaproteobacteria</taxon>
        <taxon>Hyphomicrobiales</taxon>
        <taxon>Stappiaceae</taxon>
        <taxon>Roseibium</taxon>
    </lineage>
</organism>
<dbReference type="AlphaFoldDB" id="A0A0M6YBD7"/>
<dbReference type="OrthoDB" id="9808171at2"/>
<name>A0A0M6YBD7_9HYPH</name>
<protein>
    <submittedName>
        <fullName evidence="6">Deoxyribonucleoside regulator</fullName>
    </submittedName>
</protein>
<evidence type="ECO:0000259" key="5">
    <source>
        <dbReference type="Pfam" id="PF04198"/>
    </source>
</evidence>
<evidence type="ECO:0000256" key="3">
    <source>
        <dbReference type="ARBA" id="ARBA00023125"/>
    </source>
</evidence>
<dbReference type="Pfam" id="PF04198">
    <property type="entry name" value="Sugar-bind"/>
    <property type="match status" value="1"/>
</dbReference>